<reference evidence="3" key="1">
    <citation type="journal article" date="2015" name="Nature">
        <title>Complex archaea that bridge the gap between prokaryotes and eukaryotes.</title>
        <authorList>
            <person name="Spang A."/>
            <person name="Saw J.H."/>
            <person name="Jorgensen S.L."/>
            <person name="Zaremba-Niedzwiedzka K."/>
            <person name="Martijn J."/>
            <person name="Lind A.E."/>
            <person name="van Eijk R."/>
            <person name="Schleper C."/>
            <person name="Guy L."/>
            <person name="Ettema T.J."/>
        </authorList>
    </citation>
    <scope>NUCLEOTIDE SEQUENCE</scope>
</reference>
<keyword evidence="1" id="KW-0812">Transmembrane</keyword>
<dbReference type="Gene3D" id="3.40.50.2000">
    <property type="entry name" value="Glycogen Phosphorylase B"/>
    <property type="match status" value="1"/>
</dbReference>
<evidence type="ECO:0000256" key="1">
    <source>
        <dbReference type="SAM" id="Phobius"/>
    </source>
</evidence>
<feature type="non-terminal residue" evidence="3">
    <location>
        <position position="263"/>
    </location>
</feature>
<feature type="domain" description="Glycosyltransferase subfamily 4-like N-terminal" evidence="2">
    <location>
        <begin position="16"/>
        <end position="203"/>
    </location>
</feature>
<dbReference type="InterPro" id="IPR050194">
    <property type="entry name" value="Glycosyltransferase_grp1"/>
</dbReference>
<evidence type="ECO:0000259" key="2">
    <source>
        <dbReference type="Pfam" id="PF13439"/>
    </source>
</evidence>
<keyword evidence="1" id="KW-1133">Transmembrane helix</keyword>
<comment type="caution">
    <text evidence="3">The sequence shown here is derived from an EMBL/GenBank/DDBJ whole genome shotgun (WGS) entry which is preliminary data.</text>
</comment>
<accession>A0A0F9C6I2</accession>
<dbReference type="GO" id="GO:0016758">
    <property type="term" value="F:hexosyltransferase activity"/>
    <property type="evidence" value="ECO:0007669"/>
    <property type="project" value="TreeGrafter"/>
</dbReference>
<proteinExistence type="predicted"/>
<dbReference type="PANTHER" id="PTHR45947">
    <property type="entry name" value="SULFOQUINOVOSYL TRANSFERASE SQD2"/>
    <property type="match status" value="1"/>
</dbReference>
<evidence type="ECO:0000313" key="3">
    <source>
        <dbReference type="EMBL" id="KKK98064.1"/>
    </source>
</evidence>
<dbReference type="AlphaFoldDB" id="A0A0F9C6I2"/>
<dbReference type="SUPFAM" id="SSF53756">
    <property type="entry name" value="UDP-Glycosyltransferase/glycogen phosphorylase"/>
    <property type="match status" value="1"/>
</dbReference>
<dbReference type="InterPro" id="IPR028098">
    <property type="entry name" value="Glyco_trans_4-like_N"/>
</dbReference>
<feature type="transmembrane region" description="Helical" evidence="1">
    <location>
        <begin position="84"/>
        <end position="102"/>
    </location>
</feature>
<protein>
    <recommendedName>
        <fullName evidence="2">Glycosyltransferase subfamily 4-like N-terminal domain-containing protein</fullName>
    </recommendedName>
</protein>
<dbReference type="PANTHER" id="PTHR45947:SF3">
    <property type="entry name" value="SULFOQUINOVOSYL TRANSFERASE SQD2"/>
    <property type="match status" value="1"/>
</dbReference>
<sequence>MNILLISEYYPPDQVGASTRVSILIKELIKYHKVTLITGSPHYPKPKKPDLNFLNPIKIYQKQNFKIIKIWIPEIKMDSTLGRLFNYYYFTFFFILGLPYVSEKPDFIWGTSPNVFCGFTAKIARFFLGGIPIVNIDDIWPEGAIDFGFLTSKFSRCLAEALANASLNRIKIITTISESISKYYRRKYQIPEIYMIPVGIEKQRLSKLIHLKSNFKKKEINFPKNEIILMYSGKLGRGYDFEIMIHAFKILQEDDDSAIKLII</sequence>
<gene>
    <name evidence="3" type="ORF">LCGC14_2646480</name>
</gene>
<organism evidence="3">
    <name type="scientific">marine sediment metagenome</name>
    <dbReference type="NCBI Taxonomy" id="412755"/>
    <lineage>
        <taxon>unclassified sequences</taxon>
        <taxon>metagenomes</taxon>
        <taxon>ecological metagenomes</taxon>
    </lineage>
</organism>
<dbReference type="EMBL" id="LAZR01045778">
    <property type="protein sequence ID" value="KKK98064.1"/>
    <property type="molecule type" value="Genomic_DNA"/>
</dbReference>
<dbReference type="Pfam" id="PF13439">
    <property type="entry name" value="Glyco_transf_4"/>
    <property type="match status" value="1"/>
</dbReference>
<keyword evidence="1" id="KW-0472">Membrane</keyword>
<name>A0A0F9C6I2_9ZZZZ</name>